<dbReference type="SMART" id="SM00278">
    <property type="entry name" value="HhH1"/>
    <property type="match status" value="2"/>
</dbReference>
<feature type="signal peptide" evidence="1">
    <location>
        <begin position="1"/>
        <end position="19"/>
    </location>
</feature>
<dbReference type="InterPro" id="IPR003583">
    <property type="entry name" value="Hlx-hairpin-Hlx_DNA-bd_motif"/>
</dbReference>
<dbReference type="SUPFAM" id="SSF47781">
    <property type="entry name" value="RuvA domain 2-like"/>
    <property type="match status" value="1"/>
</dbReference>
<dbReference type="InterPro" id="IPR029052">
    <property type="entry name" value="Metallo-depent_PP-like"/>
</dbReference>
<evidence type="ECO:0000256" key="1">
    <source>
        <dbReference type="RuleBase" id="RU362119"/>
    </source>
</evidence>
<feature type="domain" description="Helix-hairpin-helix DNA-binding motif class 1" evidence="2">
    <location>
        <begin position="506"/>
        <end position="525"/>
    </location>
</feature>
<dbReference type="NCBIfam" id="TIGR00426">
    <property type="entry name" value="competence protein ComEA helix-hairpin-helix repeat region"/>
    <property type="match status" value="1"/>
</dbReference>
<dbReference type="PRINTS" id="PR01607">
    <property type="entry name" value="APYRASEFAMLY"/>
</dbReference>
<dbReference type="PANTHER" id="PTHR11575:SF24">
    <property type="entry name" value="5'-NUCLEOTIDASE"/>
    <property type="match status" value="1"/>
</dbReference>
<evidence type="ECO:0000259" key="2">
    <source>
        <dbReference type="SMART" id="SM00278"/>
    </source>
</evidence>
<dbReference type="AlphaFoldDB" id="A0A7V3PT46"/>
<dbReference type="Gene3D" id="1.10.150.280">
    <property type="entry name" value="AF1531-like domain"/>
    <property type="match status" value="1"/>
</dbReference>
<name>A0A7V3PT46_UNCW3</name>
<dbReference type="Pfam" id="PF12836">
    <property type="entry name" value="HHH_3"/>
    <property type="match status" value="1"/>
</dbReference>
<dbReference type="GO" id="GO:0000166">
    <property type="term" value="F:nucleotide binding"/>
    <property type="evidence" value="ECO:0007669"/>
    <property type="project" value="UniProtKB-KW"/>
</dbReference>
<dbReference type="GO" id="GO:0009166">
    <property type="term" value="P:nucleotide catabolic process"/>
    <property type="evidence" value="ECO:0007669"/>
    <property type="project" value="InterPro"/>
</dbReference>
<evidence type="ECO:0000313" key="3">
    <source>
        <dbReference type="EMBL" id="HGD12999.1"/>
    </source>
</evidence>
<dbReference type="InterPro" id="IPR004509">
    <property type="entry name" value="Competence_ComEA_HhH"/>
</dbReference>
<dbReference type="SUPFAM" id="SSF56300">
    <property type="entry name" value="Metallo-dependent phosphatases"/>
    <property type="match status" value="1"/>
</dbReference>
<dbReference type="GO" id="GO:0003677">
    <property type="term" value="F:DNA binding"/>
    <property type="evidence" value="ECO:0007669"/>
    <property type="project" value="InterPro"/>
</dbReference>
<protein>
    <recommendedName>
        <fullName evidence="2">Helix-hairpin-helix DNA-binding motif class 1 domain-containing protein</fullName>
    </recommendedName>
</protein>
<dbReference type="InterPro" id="IPR010994">
    <property type="entry name" value="RuvA_2-like"/>
</dbReference>
<accession>A0A7V3PT46</accession>
<dbReference type="GO" id="GO:0030288">
    <property type="term" value="C:outer membrane-bounded periplasmic space"/>
    <property type="evidence" value="ECO:0007669"/>
    <property type="project" value="TreeGrafter"/>
</dbReference>
<sequence>MSKMNLLLLFLFTSLSPKADFAVVRVIWTSDLHSQLVPTTDFASAGMPRRKLGGMSGLIKLIQELKTPATLLLDNGDFAFGSPEGDSSQGRVMTYFMNRLGYQAAVLGARDFQDGLVNIELLARSAGFPLLADPLLNVLLNRQSSLFQPYLVREVYGVRVGIIGVLDPQIQFLNRQASVAGLVVDDPLIQVRRLLPAVTAESAEIVIVLGHISVEQGRVLAESLPGIDLIICQGEPVIENQLPRSGKAGVVVAGAYGQRLGVADILFHKTERRVYTIETEILNVQPENEPDPAVQEMILSGYDTTVAFSVEEYFPDEFGRWRLALTIAEALREENNADLAILPVSVVEAGLSSGPITRRELFNSAPYQERLRLITVPESVLNRLLNPVEVDRKFTVPAVAGADLFVIGDTSGLPVLNTVAGIRLRARKIGDYKVVIPEGWLEKSKVEDKGKLLPYNLTQFWLNYAETNKEIVSASRPRFYPATIMQVQQLQENKPGLININTADEETLCQLPGIGPKTAQRIVEYRQRYGKFNSVAEIMNVRGIGPKKFEQIKNLITVR</sequence>
<reference evidence="3" key="1">
    <citation type="journal article" date="2020" name="mSystems">
        <title>Genome- and Community-Level Interaction Insights into Carbon Utilization and Element Cycling Functions of Hydrothermarchaeota in Hydrothermal Sediment.</title>
        <authorList>
            <person name="Zhou Z."/>
            <person name="Liu Y."/>
            <person name="Xu W."/>
            <person name="Pan J."/>
            <person name="Luo Z.H."/>
            <person name="Li M."/>
        </authorList>
    </citation>
    <scope>NUCLEOTIDE SEQUENCE [LARGE SCALE GENOMIC DNA]</scope>
    <source>
        <strain evidence="3">SpSt-914</strain>
    </source>
</reference>
<keyword evidence="1" id="KW-0732">Signal</keyword>
<dbReference type="InterPro" id="IPR036907">
    <property type="entry name" value="5'-Nucleotdase_C_sf"/>
</dbReference>
<gene>
    <name evidence="3" type="ORF">ENX16_02830</name>
</gene>
<dbReference type="Gene3D" id="3.60.21.10">
    <property type="match status" value="1"/>
</dbReference>
<keyword evidence="1" id="KW-0378">Hydrolase</keyword>
<feature type="chain" id="PRO_5031591500" description="Helix-hairpin-helix DNA-binding motif class 1 domain-containing protein" evidence="1">
    <location>
        <begin position="20"/>
        <end position="559"/>
    </location>
</feature>
<dbReference type="PANTHER" id="PTHR11575">
    <property type="entry name" value="5'-NUCLEOTIDASE-RELATED"/>
    <property type="match status" value="1"/>
</dbReference>
<dbReference type="GO" id="GO:0006281">
    <property type="term" value="P:DNA repair"/>
    <property type="evidence" value="ECO:0007669"/>
    <property type="project" value="InterPro"/>
</dbReference>
<proteinExistence type="inferred from homology"/>
<keyword evidence="1" id="KW-0547">Nucleotide-binding</keyword>
<comment type="caution">
    <text evidence="3">The sequence shown here is derived from an EMBL/GenBank/DDBJ whole genome shotgun (WGS) entry which is preliminary data.</text>
</comment>
<dbReference type="GO" id="GO:0016787">
    <property type="term" value="F:hydrolase activity"/>
    <property type="evidence" value="ECO:0007669"/>
    <property type="project" value="UniProtKB-KW"/>
</dbReference>
<dbReference type="InterPro" id="IPR006179">
    <property type="entry name" value="5_nucleotidase/apyrase"/>
</dbReference>
<feature type="domain" description="Helix-hairpin-helix DNA-binding motif class 1" evidence="2">
    <location>
        <begin position="536"/>
        <end position="555"/>
    </location>
</feature>
<dbReference type="Gene3D" id="3.90.780.10">
    <property type="entry name" value="5'-Nucleotidase, C-terminal domain"/>
    <property type="match status" value="1"/>
</dbReference>
<dbReference type="EMBL" id="DTMZ01000064">
    <property type="protein sequence ID" value="HGD12999.1"/>
    <property type="molecule type" value="Genomic_DNA"/>
</dbReference>
<dbReference type="SUPFAM" id="SSF55816">
    <property type="entry name" value="5'-nucleotidase (syn. UDP-sugar hydrolase), C-terminal domain"/>
    <property type="match status" value="1"/>
</dbReference>
<comment type="similarity">
    <text evidence="1">Belongs to the 5'-nucleotidase family.</text>
</comment>
<organism evidence="3">
    <name type="scientific">candidate division WOR-3 bacterium</name>
    <dbReference type="NCBI Taxonomy" id="2052148"/>
    <lineage>
        <taxon>Bacteria</taxon>
        <taxon>Bacteria division WOR-3</taxon>
    </lineage>
</organism>